<protein>
    <submittedName>
        <fullName evidence="3">RNA polymerase I-specific transcription initiation factor-like protein rrn3</fullName>
    </submittedName>
</protein>
<name>A0A2J6PVC5_9HELO</name>
<dbReference type="PANTHER" id="PTHR12790:SF0">
    <property type="entry name" value="RNA POLYMERASE I-SPECIFIC TRANSCRIPTION INITIATION FACTOR RRN3-RELATED"/>
    <property type="match status" value="1"/>
</dbReference>
<feature type="region of interest" description="Disordered" evidence="2">
    <location>
        <begin position="316"/>
        <end position="343"/>
    </location>
</feature>
<dbReference type="InterPro" id="IPR007991">
    <property type="entry name" value="RNA_pol_I_trans_ini_fac_RRN3"/>
</dbReference>
<keyword evidence="3" id="KW-0648">Protein biosynthesis</keyword>
<dbReference type="GO" id="GO:0003743">
    <property type="term" value="F:translation initiation factor activity"/>
    <property type="evidence" value="ECO:0007669"/>
    <property type="project" value="UniProtKB-KW"/>
</dbReference>
<feature type="compositionally biased region" description="Low complexity" evidence="2">
    <location>
        <begin position="8"/>
        <end position="22"/>
    </location>
</feature>
<accession>A0A2J6PVC5</accession>
<sequence length="675" mass="75402">MVSLVPIARPAAPRAAPKPSKPLLRRATLSGTIRKTEEAELDSDFLSAPPSPSKRARVSFNPNVEEKIMEEYQAKGRSLESIRLEVKSSIEAHLKGDSEGYDAIKEVFSPRRADDEDDESKGDGKVEMQTYLLALTSYASLLNKGCSGLVKAVLACDWMGRDESFVKAYVHFLGSLTSAQGAYVGMVLGMLVGNFYGVRLSSGRLPGCPDINRDQLSSRIHVALKYLLRLIPSASSTLSPILAAKFPYAEEPKKLQITYIENLIRLSEYAPELKSDILAVITDRLVKIDVQMQIDLDDLDDEVAAAIVQAISLNPSREKDEGDDSDTDADSVTSDDDVDSDSKRIKEVQGNVEKMDAIIDRLFTIYSPYFEDPFSVEAASMFETLLGHFTNIILPTYRSRHTQFLLFHFAQTAEHLVDRFAGTCVQLAFQSGRPAVLKQSAAAYLASFVARGAHVPSHVVCQVFSLIGNNLDHIRAENEVTCRGPDLKRYSTFYAMTQALLYIFCFRWRDLISSSDISEEDDPAAFVGQDLTWTPGIKETLSRTIYSKLNPLKICSPPIVAEFAKIARHLRFMYVYPLLESNKRIRLSQFSSSQGNGALRDTGNGGNSESWHQLDAYFPFDPYQLPLSRHWVEKDYVQWKGVPGLNQEESDEDESGEEEEEEDEVDLDDETDNDE</sequence>
<keyword evidence="4" id="KW-1185">Reference proteome</keyword>
<feature type="compositionally biased region" description="Acidic residues" evidence="2">
    <location>
        <begin position="321"/>
        <end position="339"/>
    </location>
</feature>
<dbReference type="PANTHER" id="PTHR12790">
    <property type="entry name" value="TRANSCRIPTION INITIATION FACTOR IA RRN3"/>
    <property type="match status" value="1"/>
</dbReference>
<organism evidence="3 4">
    <name type="scientific">Hyaloscypha hepaticicola</name>
    <dbReference type="NCBI Taxonomy" id="2082293"/>
    <lineage>
        <taxon>Eukaryota</taxon>
        <taxon>Fungi</taxon>
        <taxon>Dikarya</taxon>
        <taxon>Ascomycota</taxon>
        <taxon>Pezizomycotina</taxon>
        <taxon>Leotiomycetes</taxon>
        <taxon>Helotiales</taxon>
        <taxon>Hyaloscyphaceae</taxon>
        <taxon>Hyaloscypha</taxon>
    </lineage>
</organism>
<dbReference type="GO" id="GO:0006361">
    <property type="term" value="P:transcription initiation at RNA polymerase I promoter"/>
    <property type="evidence" value="ECO:0007669"/>
    <property type="project" value="InterPro"/>
</dbReference>
<evidence type="ECO:0000313" key="4">
    <source>
        <dbReference type="Proteomes" id="UP000235672"/>
    </source>
</evidence>
<dbReference type="Proteomes" id="UP000235672">
    <property type="component" value="Unassembled WGS sequence"/>
</dbReference>
<reference evidence="3 4" key="1">
    <citation type="submission" date="2016-05" db="EMBL/GenBank/DDBJ databases">
        <title>A degradative enzymes factory behind the ericoid mycorrhizal symbiosis.</title>
        <authorList>
            <consortium name="DOE Joint Genome Institute"/>
            <person name="Martino E."/>
            <person name="Morin E."/>
            <person name="Grelet G."/>
            <person name="Kuo A."/>
            <person name="Kohler A."/>
            <person name="Daghino S."/>
            <person name="Barry K."/>
            <person name="Choi C."/>
            <person name="Cichocki N."/>
            <person name="Clum A."/>
            <person name="Copeland A."/>
            <person name="Hainaut M."/>
            <person name="Haridas S."/>
            <person name="Labutti K."/>
            <person name="Lindquist E."/>
            <person name="Lipzen A."/>
            <person name="Khouja H.-R."/>
            <person name="Murat C."/>
            <person name="Ohm R."/>
            <person name="Olson A."/>
            <person name="Spatafora J."/>
            <person name="Veneault-Fourrey C."/>
            <person name="Henrissat B."/>
            <person name="Grigoriev I."/>
            <person name="Martin F."/>
            <person name="Perotto S."/>
        </authorList>
    </citation>
    <scope>NUCLEOTIDE SEQUENCE [LARGE SCALE GENOMIC DNA]</scope>
    <source>
        <strain evidence="3 4">UAMH 7357</strain>
    </source>
</reference>
<evidence type="ECO:0000313" key="3">
    <source>
        <dbReference type="EMBL" id="PMD17975.1"/>
    </source>
</evidence>
<proteinExistence type="inferred from homology"/>
<feature type="region of interest" description="Disordered" evidence="2">
    <location>
        <begin position="1"/>
        <end position="60"/>
    </location>
</feature>
<gene>
    <name evidence="3" type="ORF">NA56DRAFT_604998</name>
</gene>
<feature type="region of interest" description="Disordered" evidence="2">
    <location>
        <begin position="642"/>
        <end position="675"/>
    </location>
</feature>
<evidence type="ECO:0000256" key="2">
    <source>
        <dbReference type="SAM" id="MobiDB-lite"/>
    </source>
</evidence>
<dbReference type="Pfam" id="PF05327">
    <property type="entry name" value="RRN3"/>
    <property type="match status" value="1"/>
</dbReference>
<comment type="similarity">
    <text evidence="1">Belongs to the RRN3 family.</text>
</comment>
<dbReference type="OrthoDB" id="26970at2759"/>
<feature type="compositionally biased region" description="Acidic residues" evidence="2">
    <location>
        <begin position="648"/>
        <end position="675"/>
    </location>
</feature>
<dbReference type="GO" id="GO:0001042">
    <property type="term" value="F:RNA polymerase I core binding"/>
    <property type="evidence" value="ECO:0007669"/>
    <property type="project" value="TreeGrafter"/>
</dbReference>
<dbReference type="GO" id="GO:0001181">
    <property type="term" value="F:RNA polymerase I general transcription initiation factor activity"/>
    <property type="evidence" value="ECO:0007669"/>
    <property type="project" value="InterPro"/>
</dbReference>
<dbReference type="AlphaFoldDB" id="A0A2J6PVC5"/>
<keyword evidence="3" id="KW-0396">Initiation factor</keyword>
<dbReference type="EMBL" id="KZ613496">
    <property type="protein sequence ID" value="PMD17975.1"/>
    <property type="molecule type" value="Genomic_DNA"/>
</dbReference>
<evidence type="ECO:0000256" key="1">
    <source>
        <dbReference type="ARBA" id="ARBA00010098"/>
    </source>
</evidence>
<dbReference type="STRING" id="1745343.A0A2J6PVC5"/>
<dbReference type="GO" id="GO:0005634">
    <property type="term" value="C:nucleus"/>
    <property type="evidence" value="ECO:0007669"/>
    <property type="project" value="TreeGrafter"/>
</dbReference>